<keyword evidence="2" id="KW-1185">Reference proteome</keyword>
<dbReference type="EMBL" id="QRBB01000001">
    <property type="protein sequence ID" value="RDS78697.1"/>
    <property type="molecule type" value="Genomic_DNA"/>
</dbReference>
<gene>
    <name evidence="1" type="ORF">DL238_12780</name>
</gene>
<dbReference type="OrthoDB" id="7560255at2"/>
<dbReference type="Proteomes" id="UP000254101">
    <property type="component" value="Unassembled WGS sequence"/>
</dbReference>
<dbReference type="AlphaFoldDB" id="A0A395LQH5"/>
<evidence type="ECO:0000313" key="1">
    <source>
        <dbReference type="EMBL" id="RDS78697.1"/>
    </source>
</evidence>
<proteinExistence type="predicted"/>
<organism evidence="1 2">
    <name type="scientific">Alteriqipengyuania lutimaris</name>
    <dbReference type="NCBI Taxonomy" id="1538146"/>
    <lineage>
        <taxon>Bacteria</taxon>
        <taxon>Pseudomonadati</taxon>
        <taxon>Pseudomonadota</taxon>
        <taxon>Alphaproteobacteria</taxon>
        <taxon>Sphingomonadales</taxon>
        <taxon>Erythrobacteraceae</taxon>
        <taxon>Alteriqipengyuania</taxon>
    </lineage>
</organism>
<evidence type="ECO:0000313" key="2">
    <source>
        <dbReference type="Proteomes" id="UP000254101"/>
    </source>
</evidence>
<comment type="caution">
    <text evidence="1">The sequence shown here is derived from an EMBL/GenBank/DDBJ whole genome shotgun (WGS) entry which is preliminary data.</text>
</comment>
<name>A0A395LQH5_9SPHN</name>
<protein>
    <submittedName>
        <fullName evidence="1">Uncharacterized protein</fullName>
    </submittedName>
</protein>
<reference evidence="1 2" key="1">
    <citation type="submission" date="2018-07" db="EMBL/GenBank/DDBJ databases">
        <title>Erythrobacter nanhaiensis sp. nov., a novel member of the genus Erythrobacter isolated from the South China Sea.</title>
        <authorList>
            <person name="Chen X."/>
            <person name="Liu J."/>
        </authorList>
    </citation>
    <scope>NUCLEOTIDE SEQUENCE [LARGE SCALE GENOMIC DNA]</scope>
    <source>
        <strain evidence="1 2">S-5</strain>
    </source>
</reference>
<accession>A0A395LQH5</accession>
<sequence length="92" mass="10291">MLDAYGADILLGYIMSARLAVPGTMPEEEIGGAFPTRFQLEPEPDAAVIIDQINDEEPFRIAAALWDRVYAELCLVCAHARELGRRQQSYIH</sequence>